<dbReference type="Proteomes" id="UP000326939">
    <property type="component" value="Chromosome 17"/>
</dbReference>
<evidence type="ECO:0000259" key="1">
    <source>
        <dbReference type="Pfam" id="PF26558"/>
    </source>
</evidence>
<name>A0A5N5JN26_9ROSI</name>
<organism evidence="2 3">
    <name type="scientific">Salix brachista</name>
    <dbReference type="NCBI Taxonomy" id="2182728"/>
    <lineage>
        <taxon>Eukaryota</taxon>
        <taxon>Viridiplantae</taxon>
        <taxon>Streptophyta</taxon>
        <taxon>Embryophyta</taxon>
        <taxon>Tracheophyta</taxon>
        <taxon>Spermatophyta</taxon>
        <taxon>Magnoliopsida</taxon>
        <taxon>eudicotyledons</taxon>
        <taxon>Gunneridae</taxon>
        <taxon>Pentapetalae</taxon>
        <taxon>rosids</taxon>
        <taxon>fabids</taxon>
        <taxon>Malpighiales</taxon>
        <taxon>Salicaceae</taxon>
        <taxon>Saliceae</taxon>
        <taxon>Salix</taxon>
    </lineage>
</organism>
<comment type="caution">
    <text evidence="2">The sequence shown here is derived from an EMBL/GenBank/DDBJ whole genome shotgun (WGS) entry which is preliminary data.</text>
</comment>
<dbReference type="GO" id="GO:0016491">
    <property type="term" value="F:oxidoreductase activity"/>
    <property type="evidence" value="ECO:0007669"/>
    <property type="project" value="InterPro"/>
</dbReference>
<feature type="domain" description="3-dehydroquinate synthase C-terminal" evidence="1">
    <location>
        <begin position="186"/>
        <end position="216"/>
    </location>
</feature>
<keyword evidence="3" id="KW-1185">Reference proteome</keyword>
<sequence>MADDDLFHIHVNSKKHMSNYIGNEKLLPDSQYAYRVSQSLSTEEYRDVQSELILHNLLHERADFISNPRASSCEPLPQITIRAPGDLQAVRDRLGNNFRVVIPPDVSKRIKGENNTNSCMPWIQRYIDIPLSRNFLTVWKPDGQTDKLALEHGLGGVVLKVKNVEAVIKLKEYFDTRNEATNLLSLTVTRVQVAGMGDRICVYLCSLMKPGEGLLVSL</sequence>
<dbReference type="Pfam" id="PF26558">
    <property type="entry name" value="DHQS_2nd"/>
    <property type="match status" value="1"/>
</dbReference>
<accession>A0A5N5JN26</accession>
<dbReference type="AlphaFoldDB" id="A0A5N5JN26"/>
<proteinExistence type="predicted"/>
<reference evidence="3" key="1">
    <citation type="journal article" date="2019" name="Gigascience">
        <title>De novo genome assembly of the endangered Acer yangbiense, a plant species with extremely small populations endemic to Yunnan Province, China.</title>
        <authorList>
            <person name="Yang J."/>
            <person name="Wariss H.M."/>
            <person name="Tao L."/>
            <person name="Zhang R."/>
            <person name="Yun Q."/>
            <person name="Hollingsworth P."/>
            <person name="Dao Z."/>
            <person name="Luo G."/>
            <person name="Guo H."/>
            <person name="Ma Y."/>
            <person name="Sun W."/>
        </authorList>
    </citation>
    <scope>NUCLEOTIDE SEQUENCE [LARGE SCALE GENOMIC DNA]</scope>
    <source>
        <strain evidence="3">cv. br00</strain>
    </source>
</reference>
<evidence type="ECO:0000313" key="3">
    <source>
        <dbReference type="Proteomes" id="UP000326939"/>
    </source>
</evidence>
<evidence type="ECO:0000313" key="2">
    <source>
        <dbReference type="EMBL" id="KAB5516457.1"/>
    </source>
</evidence>
<dbReference type="GO" id="GO:0003856">
    <property type="term" value="F:3-dehydroquinate synthase activity"/>
    <property type="evidence" value="ECO:0007669"/>
    <property type="project" value="InterPro"/>
</dbReference>
<dbReference type="GO" id="GO:0009073">
    <property type="term" value="P:aromatic amino acid family biosynthetic process"/>
    <property type="evidence" value="ECO:0007669"/>
    <property type="project" value="InterPro"/>
</dbReference>
<dbReference type="InterPro" id="IPR056179">
    <property type="entry name" value="DHQS_C"/>
</dbReference>
<dbReference type="EMBL" id="VDCV01000017">
    <property type="protein sequence ID" value="KAB5516457.1"/>
    <property type="molecule type" value="Genomic_DNA"/>
</dbReference>
<protein>
    <recommendedName>
        <fullName evidence="1">3-dehydroquinate synthase C-terminal domain-containing protein</fullName>
    </recommendedName>
</protein>
<gene>
    <name evidence="2" type="ORF">DKX38_027105</name>
</gene>